<evidence type="ECO:0000256" key="2">
    <source>
        <dbReference type="SAM" id="Phobius"/>
    </source>
</evidence>
<protein>
    <recommendedName>
        <fullName evidence="3">C-type lectin domain-containing protein</fullName>
    </recommendedName>
</protein>
<keyword evidence="2" id="KW-1133">Transmembrane helix</keyword>
<reference evidence="4 5" key="1">
    <citation type="submission" date="2018-04" db="EMBL/GenBank/DDBJ databases">
        <title>The genome of golden apple snail Pomacea canaliculata provides insight into stress tolerance and invasive adaptation.</title>
        <authorList>
            <person name="Liu C."/>
            <person name="Liu B."/>
            <person name="Ren Y."/>
            <person name="Zhang Y."/>
            <person name="Wang H."/>
            <person name="Li S."/>
            <person name="Jiang F."/>
            <person name="Yin L."/>
            <person name="Zhang G."/>
            <person name="Qian W."/>
            <person name="Fan W."/>
        </authorList>
    </citation>
    <scope>NUCLEOTIDE SEQUENCE [LARGE SCALE GENOMIC DNA]</scope>
    <source>
        <strain evidence="4">SZHN2017</strain>
        <tissue evidence="4">Muscle</tissue>
    </source>
</reference>
<dbReference type="Pfam" id="PF00059">
    <property type="entry name" value="Lectin_C"/>
    <property type="match status" value="1"/>
</dbReference>
<dbReference type="InterPro" id="IPR016186">
    <property type="entry name" value="C-type_lectin-like/link_sf"/>
</dbReference>
<dbReference type="AlphaFoldDB" id="A0A2T7PB72"/>
<dbReference type="PANTHER" id="PTHR46746">
    <property type="entry name" value="KILLER CELL LECTIN-LIKE RECEPTOR SUBFAMILY F MEMBER 2"/>
    <property type="match status" value="1"/>
</dbReference>
<dbReference type="InterPro" id="IPR016187">
    <property type="entry name" value="CTDL_fold"/>
</dbReference>
<accession>A0A2T7PB72</accession>
<keyword evidence="1" id="KW-0430">Lectin</keyword>
<dbReference type="Proteomes" id="UP000245119">
    <property type="component" value="Linkage Group LG5"/>
</dbReference>
<dbReference type="InterPro" id="IPR001304">
    <property type="entry name" value="C-type_lectin-like"/>
</dbReference>
<dbReference type="SUPFAM" id="SSF56436">
    <property type="entry name" value="C-type lectin-like"/>
    <property type="match status" value="1"/>
</dbReference>
<dbReference type="EMBL" id="PZQS01000005">
    <property type="protein sequence ID" value="PVD30674.1"/>
    <property type="molecule type" value="Genomic_DNA"/>
</dbReference>
<keyword evidence="2" id="KW-0812">Transmembrane</keyword>
<dbReference type="GO" id="GO:0030246">
    <property type="term" value="F:carbohydrate binding"/>
    <property type="evidence" value="ECO:0007669"/>
    <property type="project" value="UniProtKB-KW"/>
</dbReference>
<dbReference type="PANTHER" id="PTHR46746:SF3">
    <property type="entry name" value="C-TYPE LECTIN DOMAIN-CONTAINING PROTEIN-RELATED"/>
    <property type="match status" value="1"/>
</dbReference>
<gene>
    <name evidence="4" type="ORF">C0Q70_09948</name>
</gene>
<feature type="transmembrane region" description="Helical" evidence="2">
    <location>
        <begin position="58"/>
        <end position="75"/>
    </location>
</feature>
<evidence type="ECO:0000313" key="4">
    <source>
        <dbReference type="EMBL" id="PVD30674.1"/>
    </source>
</evidence>
<keyword evidence="2" id="KW-0472">Membrane</keyword>
<evidence type="ECO:0000259" key="3">
    <source>
        <dbReference type="Pfam" id="PF00059"/>
    </source>
</evidence>
<comment type="caution">
    <text evidence="4">The sequence shown here is derived from an EMBL/GenBank/DDBJ whole genome shotgun (WGS) entry which is preliminary data.</text>
</comment>
<sequence>MPKSGHSCVCQAEESINLTPTLHRKSPARGRPAIQPSALHGDHPELFIHSPHTSRSPGFAGLVVGVFFCLPLVWIQTVHAGCPTGWKMSANNCILIRDVSLSWAAAQRNCKNDNSDLASFSDPVDELFLLKALSANSPHWVGYQSSPSDPGWLDGTSEATNTRFTASSMTSGLDMS</sequence>
<dbReference type="Gene3D" id="3.10.100.10">
    <property type="entry name" value="Mannose-Binding Protein A, subunit A"/>
    <property type="match status" value="1"/>
</dbReference>
<dbReference type="GO" id="GO:0005886">
    <property type="term" value="C:plasma membrane"/>
    <property type="evidence" value="ECO:0007669"/>
    <property type="project" value="TreeGrafter"/>
</dbReference>
<evidence type="ECO:0000256" key="1">
    <source>
        <dbReference type="ARBA" id="ARBA00022734"/>
    </source>
</evidence>
<organism evidence="4 5">
    <name type="scientific">Pomacea canaliculata</name>
    <name type="common">Golden apple snail</name>
    <dbReference type="NCBI Taxonomy" id="400727"/>
    <lineage>
        <taxon>Eukaryota</taxon>
        <taxon>Metazoa</taxon>
        <taxon>Spiralia</taxon>
        <taxon>Lophotrochozoa</taxon>
        <taxon>Mollusca</taxon>
        <taxon>Gastropoda</taxon>
        <taxon>Caenogastropoda</taxon>
        <taxon>Architaenioglossa</taxon>
        <taxon>Ampullarioidea</taxon>
        <taxon>Ampullariidae</taxon>
        <taxon>Pomacea</taxon>
    </lineage>
</organism>
<feature type="domain" description="C-type lectin" evidence="3">
    <location>
        <begin position="100"/>
        <end position="162"/>
    </location>
</feature>
<evidence type="ECO:0000313" key="5">
    <source>
        <dbReference type="Proteomes" id="UP000245119"/>
    </source>
</evidence>
<keyword evidence="5" id="KW-1185">Reference proteome</keyword>
<dbReference type="InterPro" id="IPR051379">
    <property type="entry name" value="C-type_Lectin_Receptor_IMM"/>
</dbReference>
<proteinExistence type="predicted"/>
<name>A0A2T7PB72_POMCA</name>